<evidence type="ECO:0000313" key="3">
    <source>
        <dbReference type="Proteomes" id="UP000076798"/>
    </source>
</evidence>
<evidence type="ECO:0000256" key="1">
    <source>
        <dbReference type="SAM" id="MobiDB-lite"/>
    </source>
</evidence>
<dbReference type="AlphaFoldDB" id="A0A165ZIS9"/>
<dbReference type="Proteomes" id="UP000076798">
    <property type="component" value="Unassembled WGS sequence"/>
</dbReference>
<sequence>MSMPVTLRSNRRSAHRDRPLPPRHTSRHAATRPGCFLHRRDQKFLSTSPPTSSTRPPLSSPSASALRRPPTLLLPFSLSTRPLARHQSLINNRGTLSGALPYRPHIRLPSPHPNRHILSQPPRAYFYICTSVKITFVFTFQVQIQFISIATLL</sequence>
<evidence type="ECO:0000313" key="2">
    <source>
        <dbReference type="EMBL" id="KZT34343.1"/>
    </source>
</evidence>
<protein>
    <submittedName>
        <fullName evidence="2">Uncharacterized protein</fullName>
    </submittedName>
</protein>
<name>A0A165ZIS9_9AGAM</name>
<accession>A0A165ZIS9</accession>
<gene>
    <name evidence="2" type="ORF">SISSUDRAFT_292657</name>
</gene>
<keyword evidence="3" id="KW-1185">Reference proteome</keyword>
<feature type="region of interest" description="Disordered" evidence="1">
    <location>
        <begin position="1"/>
        <end position="67"/>
    </location>
</feature>
<reference evidence="2 3" key="1">
    <citation type="journal article" date="2016" name="Mol. Biol. Evol.">
        <title>Comparative Genomics of Early-Diverging Mushroom-Forming Fungi Provides Insights into the Origins of Lignocellulose Decay Capabilities.</title>
        <authorList>
            <person name="Nagy L.G."/>
            <person name="Riley R."/>
            <person name="Tritt A."/>
            <person name="Adam C."/>
            <person name="Daum C."/>
            <person name="Floudas D."/>
            <person name="Sun H."/>
            <person name="Yadav J.S."/>
            <person name="Pangilinan J."/>
            <person name="Larsson K.H."/>
            <person name="Matsuura K."/>
            <person name="Barry K."/>
            <person name="Labutti K."/>
            <person name="Kuo R."/>
            <person name="Ohm R.A."/>
            <person name="Bhattacharya S.S."/>
            <person name="Shirouzu T."/>
            <person name="Yoshinaga Y."/>
            <person name="Martin F.M."/>
            <person name="Grigoriev I.V."/>
            <person name="Hibbett D.S."/>
        </authorList>
    </citation>
    <scope>NUCLEOTIDE SEQUENCE [LARGE SCALE GENOMIC DNA]</scope>
    <source>
        <strain evidence="2 3">HHB10207 ss-3</strain>
    </source>
</reference>
<dbReference type="EMBL" id="KV428186">
    <property type="protein sequence ID" value="KZT34343.1"/>
    <property type="molecule type" value="Genomic_DNA"/>
</dbReference>
<organism evidence="2 3">
    <name type="scientific">Sistotremastrum suecicum HHB10207 ss-3</name>
    <dbReference type="NCBI Taxonomy" id="1314776"/>
    <lineage>
        <taxon>Eukaryota</taxon>
        <taxon>Fungi</taxon>
        <taxon>Dikarya</taxon>
        <taxon>Basidiomycota</taxon>
        <taxon>Agaricomycotina</taxon>
        <taxon>Agaricomycetes</taxon>
        <taxon>Sistotremastrales</taxon>
        <taxon>Sistotremastraceae</taxon>
        <taxon>Sistotremastrum</taxon>
    </lineage>
</organism>
<feature type="compositionally biased region" description="Low complexity" evidence="1">
    <location>
        <begin position="45"/>
        <end position="67"/>
    </location>
</feature>
<proteinExistence type="predicted"/>